<dbReference type="InterPro" id="IPR000408">
    <property type="entry name" value="Reg_chr_condens"/>
</dbReference>
<dbReference type="Proteomes" id="UP000325008">
    <property type="component" value="Unassembled WGS sequence"/>
</dbReference>
<keyword evidence="4" id="KW-1185">Reference proteome</keyword>
<dbReference type="PROSITE" id="PS00626">
    <property type="entry name" value="RCC1_2"/>
    <property type="match status" value="1"/>
</dbReference>
<organism evidence="3 4">
    <name type="scientific">Pseudozyma antarctica</name>
    <name type="common">Yeast</name>
    <name type="synonym">Candida antarctica</name>
    <dbReference type="NCBI Taxonomy" id="84753"/>
    <lineage>
        <taxon>Eukaryota</taxon>
        <taxon>Fungi</taxon>
        <taxon>Dikarya</taxon>
        <taxon>Basidiomycota</taxon>
        <taxon>Ustilaginomycotina</taxon>
        <taxon>Ustilaginomycetes</taxon>
        <taxon>Ustilaginales</taxon>
        <taxon>Ustilaginaceae</taxon>
        <taxon>Moesziomyces</taxon>
    </lineage>
</organism>
<name>A0A5C3FDA9_PSEA2</name>
<proteinExistence type="predicted"/>
<comment type="caution">
    <text evidence="3">The sequence shown here is derived from an EMBL/GenBank/DDBJ whole genome shotgun (WGS) entry which is preliminary data.</text>
</comment>
<evidence type="ECO:0000313" key="3">
    <source>
        <dbReference type="EMBL" id="SPO42348.1"/>
    </source>
</evidence>
<dbReference type="PANTHER" id="PTHR45622">
    <property type="entry name" value="UBIQUITIN-PROTEIN LIGASE E3A-RELATED"/>
    <property type="match status" value="1"/>
</dbReference>
<reference evidence="3" key="1">
    <citation type="submission" date="2018-03" db="EMBL/GenBank/DDBJ databases">
        <authorList>
            <person name="Guldener U."/>
        </authorList>
    </citation>
    <scope>NUCLEOTIDE SEQUENCE [LARGE SCALE GENOMIC DNA]</scope>
    <source>
        <strain evidence="3">ATCC34888</strain>
    </source>
</reference>
<dbReference type="PROSITE" id="PS50012">
    <property type="entry name" value="RCC1_3"/>
    <property type="match status" value="1"/>
</dbReference>
<keyword evidence="1" id="KW-0677">Repeat</keyword>
<dbReference type="SUPFAM" id="SSF50985">
    <property type="entry name" value="RCC1/BLIP-II"/>
    <property type="match status" value="1"/>
</dbReference>
<dbReference type="Gene3D" id="2.130.10.30">
    <property type="entry name" value="Regulator of chromosome condensation 1/beta-lactamase-inhibitor protein II"/>
    <property type="match status" value="1"/>
</dbReference>
<dbReference type="Pfam" id="PF13540">
    <property type="entry name" value="RCC1_2"/>
    <property type="match status" value="1"/>
</dbReference>
<accession>A0A5C3FDA9</accession>
<dbReference type="AlphaFoldDB" id="A0A5C3FDA9"/>
<dbReference type="InterPro" id="IPR009091">
    <property type="entry name" value="RCC1/BLIP-II"/>
</dbReference>
<protein>
    <submittedName>
        <fullName evidence="3">Uncharacterized protein</fullName>
    </submittedName>
</protein>
<dbReference type="OrthoDB" id="5370059at2759"/>
<dbReference type="InterPro" id="IPR051709">
    <property type="entry name" value="Ub-ligase/GTPase-reg"/>
</dbReference>
<dbReference type="PANTHER" id="PTHR45622:SF58">
    <property type="entry name" value="REGULATOR OF CHROMOSOME CONDENSATION DOMAIN-CONTAINING PROTEIN"/>
    <property type="match status" value="1"/>
</dbReference>
<feature type="repeat" description="RCC1" evidence="2">
    <location>
        <begin position="297"/>
        <end position="363"/>
    </location>
</feature>
<gene>
    <name evidence="3" type="ORF">PSANT_00031</name>
</gene>
<dbReference type="RefSeq" id="XP_014659131.1">
    <property type="nucleotide sequence ID" value="XM_014803645.1"/>
</dbReference>
<evidence type="ECO:0000256" key="2">
    <source>
        <dbReference type="PROSITE-ProRule" id="PRU00235"/>
    </source>
</evidence>
<evidence type="ECO:0000313" key="4">
    <source>
        <dbReference type="Proteomes" id="UP000325008"/>
    </source>
</evidence>
<dbReference type="EMBL" id="OOIQ01000001">
    <property type="protein sequence ID" value="SPO42348.1"/>
    <property type="molecule type" value="Genomic_DNA"/>
</dbReference>
<sequence length="444" mass="46890">MAAAGADETGSTRVVAFGSNLFGQLRPDSLEETKAAFAGATISIEDAASVVAVCTSQTVYRTHMGGIHVLGDGAQLLQDLLRALVNPDAAVFVGQDVFEVVLEHTTGACHFLDYEAQEVRTTTCAAPVWKTAAADGRGRCMALDVDGCAHLFSSIAALRHATEASREAIVLRRSSRFVAYTYNQGKPALADLGLPRFVAVAAGNAHFVLLADQAVRTEAPVWVYGDARFGAVPMHFDTDTALVGAIPAQLDIPPSAAVTNGRLLQALPTFSRAEGFLCRIGVVAAGGRHSLVLSEHGDVYGWGWNEHANLMPVAPCSSTEVPAWHHNMLADPTPLDMPDLNGHDVCIASVAAAEGRTLAVSTDGALLVAGCNQDGALGLDRAGLGGVPRKPRFERSFSQIKPPFECVNGVHPHPGWTRRKVVSLHATALATFVTIDSSMDEARK</sequence>
<evidence type="ECO:0000256" key="1">
    <source>
        <dbReference type="ARBA" id="ARBA00022737"/>
    </source>
</evidence>